<dbReference type="AlphaFoldDB" id="A0A147J594"/>
<reference evidence="2 3" key="1">
    <citation type="journal article" date="2016" name="Front. Microbiol.">
        <title>Genomic Resource of Rice Seed Associated Bacteria.</title>
        <authorList>
            <person name="Midha S."/>
            <person name="Bansal K."/>
            <person name="Sharma S."/>
            <person name="Kumar N."/>
            <person name="Patil P.P."/>
            <person name="Chaudhry V."/>
            <person name="Patil P.B."/>
        </authorList>
    </citation>
    <scope>NUCLEOTIDE SEQUENCE [LARGE SCALE GENOMIC DNA]</scope>
    <source>
        <strain evidence="2 3">NS258</strain>
    </source>
</reference>
<feature type="chain" id="PRO_5007549350" evidence="1">
    <location>
        <begin position="23"/>
        <end position="98"/>
    </location>
</feature>
<keyword evidence="1" id="KW-0732">Signal</keyword>
<feature type="signal peptide" evidence="1">
    <location>
        <begin position="1"/>
        <end position="22"/>
    </location>
</feature>
<dbReference type="Proteomes" id="UP000074410">
    <property type="component" value="Unassembled WGS sequence"/>
</dbReference>
<comment type="caution">
    <text evidence="2">The sequence shown here is derived from an EMBL/GenBank/DDBJ whole genome shotgun (WGS) entry which is preliminary data.</text>
</comment>
<name>A0A147J594_9SPHN</name>
<protein>
    <submittedName>
        <fullName evidence="2">Uncharacterized protein</fullName>
    </submittedName>
</protein>
<evidence type="ECO:0000313" key="3">
    <source>
        <dbReference type="Proteomes" id="UP000074410"/>
    </source>
</evidence>
<organism evidence="2 3">
    <name type="scientific">Sphingomonas sanguinis</name>
    <dbReference type="NCBI Taxonomy" id="33051"/>
    <lineage>
        <taxon>Bacteria</taxon>
        <taxon>Pseudomonadati</taxon>
        <taxon>Pseudomonadota</taxon>
        <taxon>Alphaproteobacteria</taxon>
        <taxon>Sphingomonadales</taxon>
        <taxon>Sphingomonadaceae</taxon>
        <taxon>Sphingomonas</taxon>
    </lineage>
</organism>
<evidence type="ECO:0000313" key="2">
    <source>
        <dbReference type="EMBL" id="KTW09636.1"/>
    </source>
</evidence>
<accession>A0A147J594</accession>
<dbReference type="EMBL" id="LDTC01000133">
    <property type="protein sequence ID" value="KTW09636.1"/>
    <property type="molecule type" value="Genomic_DNA"/>
</dbReference>
<proteinExistence type="predicted"/>
<evidence type="ECO:0000256" key="1">
    <source>
        <dbReference type="SAM" id="SignalP"/>
    </source>
</evidence>
<feature type="non-terminal residue" evidence="2">
    <location>
        <position position="98"/>
    </location>
</feature>
<dbReference type="PATRIC" id="fig|33051.5.peg.602"/>
<gene>
    <name evidence="2" type="ORF">NS258_15160</name>
</gene>
<sequence length="98" mass="10079">MRRLAMMATLALASTAMQPVLAQTVPSAPAPQAPTKPAPTAVDYALAFPRAQHHEAPVSVNLSRPARRAGSLPGCAPTHPAVAHCPSFASTCLKSTPS</sequence>